<dbReference type="GO" id="GO:0005886">
    <property type="term" value="C:plasma membrane"/>
    <property type="evidence" value="ECO:0007669"/>
    <property type="project" value="TreeGrafter"/>
</dbReference>
<dbReference type="GO" id="GO:0015128">
    <property type="term" value="F:gluconate transmembrane transporter activity"/>
    <property type="evidence" value="ECO:0007669"/>
    <property type="project" value="InterPro"/>
</dbReference>
<dbReference type="PANTHER" id="PTHR30354">
    <property type="entry name" value="GNT FAMILY GLUCONATE TRANSPORTER"/>
    <property type="match status" value="1"/>
</dbReference>
<dbReference type="PANTHER" id="PTHR30354:SF7">
    <property type="entry name" value="BLL7963 PROTEIN"/>
    <property type="match status" value="1"/>
</dbReference>
<gene>
    <name evidence="2" type="ORF">SAMN05660299_00125</name>
</gene>
<reference evidence="2 3" key="1">
    <citation type="submission" date="2016-10" db="EMBL/GenBank/DDBJ databases">
        <authorList>
            <person name="de Groot N.N."/>
        </authorList>
    </citation>
    <scope>NUCLEOTIDE SEQUENCE [LARGE SCALE GENOMIC DNA]</scope>
    <source>
        <strain evidence="2 3">DSM 16981</strain>
    </source>
</reference>
<keyword evidence="3" id="KW-1185">Reference proteome</keyword>
<keyword evidence="1" id="KW-0812">Transmembrane</keyword>
<dbReference type="Proteomes" id="UP000199309">
    <property type="component" value="Unassembled WGS sequence"/>
</dbReference>
<feature type="transmembrane region" description="Helical" evidence="1">
    <location>
        <begin position="357"/>
        <end position="382"/>
    </location>
</feature>
<dbReference type="EMBL" id="FNHQ01000001">
    <property type="protein sequence ID" value="SDM06530.1"/>
    <property type="molecule type" value="Genomic_DNA"/>
</dbReference>
<dbReference type="RefSeq" id="WP_091647266.1">
    <property type="nucleotide sequence ID" value="NZ_FNHQ01000001.1"/>
</dbReference>
<dbReference type="Pfam" id="PF02447">
    <property type="entry name" value="GntP_permease"/>
    <property type="match status" value="1"/>
</dbReference>
<dbReference type="STRING" id="349095.SAMN05660299_00125"/>
<feature type="transmembrane region" description="Helical" evidence="1">
    <location>
        <begin position="230"/>
        <end position="253"/>
    </location>
</feature>
<name>A0A1G9Q692_9FIRM</name>
<feature type="transmembrane region" description="Helical" evidence="1">
    <location>
        <begin position="310"/>
        <end position="327"/>
    </location>
</feature>
<feature type="transmembrane region" description="Helical" evidence="1">
    <location>
        <begin position="176"/>
        <end position="197"/>
    </location>
</feature>
<protein>
    <submittedName>
        <fullName evidence="2">H+/gluconate symporter</fullName>
    </submittedName>
</protein>
<feature type="transmembrane region" description="Helical" evidence="1">
    <location>
        <begin position="6"/>
        <end position="35"/>
    </location>
</feature>
<feature type="transmembrane region" description="Helical" evidence="1">
    <location>
        <begin position="277"/>
        <end position="298"/>
    </location>
</feature>
<sequence length="465" mass="49494">MDVIMIIISLCLLVTIAYRGFSVILFAPVCALVAASMADYHVLPAYTELFMGKSVVFVKSFFPIFLLGAVFGKVMEVTGMARSIAEEVIRKLGKDKAILSVMAVCIILAYGGVSVYVAVFAIYPFAAAVFKEAEIPKRLIPAVLTAGLLTMVMDSAPGTPQLQNIIPTVYLGTTIYAAPKLGTICGVITLVICYVYLNWRRKVAVKKGEGYGNHTLNEATIDPDQLTPPWYLSVLPLIAVLAVSFYLSFVFTWDQALVAPFQKAGLPLTAKTVKSVISIWSLIIGLLIAIIMSCSLGYRFMPKSVSLKTALNAGAIGSLLAIMNTASEVGYGSVISSLPGFTEIANSLYSIGEGMPLLNAAIMVNVLAAITGSATGGLGIALEIFSAHWLQAVTAAGIPPEVLHRVASMAAGGMDTLPHNGAIITTLAICGLTHRESYMDIFGITLLKFAMAFFAVFLYMVTGIV</sequence>
<evidence type="ECO:0000256" key="1">
    <source>
        <dbReference type="SAM" id="Phobius"/>
    </source>
</evidence>
<accession>A0A1G9Q692</accession>
<organism evidence="2 3">
    <name type="scientific">Megasphaera paucivorans</name>
    <dbReference type="NCBI Taxonomy" id="349095"/>
    <lineage>
        <taxon>Bacteria</taxon>
        <taxon>Bacillati</taxon>
        <taxon>Bacillota</taxon>
        <taxon>Negativicutes</taxon>
        <taxon>Veillonellales</taxon>
        <taxon>Veillonellaceae</taxon>
        <taxon>Megasphaera</taxon>
    </lineage>
</organism>
<dbReference type="InterPro" id="IPR003474">
    <property type="entry name" value="Glcn_transporter"/>
</dbReference>
<evidence type="ECO:0000313" key="3">
    <source>
        <dbReference type="Proteomes" id="UP000199309"/>
    </source>
</evidence>
<dbReference type="OrthoDB" id="86125at2"/>
<dbReference type="AlphaFoldDB" id="A0A1G9Q692"/>
<feature type="transmembrane region" description="Helical" evidence="1">
    <location>
        <begin position="441"/>
        <end position="461"/>
    </location>
</feature>
<keyword evidence="1" id="KW-1133">Transmembrane helix</keyword>
<keyword evidence="1" id="KW-0472">Membrane</keyword>
<feature type="transmembrane region" description="Helical" evidence="1">
    <location>
        <begin position="56"/>
        <end position="77"/>
    </location>
</feature>
<proteinExistence type="predicted"/>
<evidence type="ECO:0000313" key="2">
    <source>
        <dbReference type="EMBL" id="SDM06530.1"/>
    </source>
</evidence>
<feature type="transmembrane region" description="Helical" evidence="1">
    <location>
        <begin position="97"/>
        <end position="126"/>
    </location>
</feature>